<evidence type="ECO:0000259" key="3">
    <source>
        <dbReference type="PROSITE" id="PS51186"/>
    </source>
</evidence>
<comment type="caution">
    <text evidence="4">The sequence shown here is derived from an EMBL/GenBank/DDBJ whole genome shotgun (WGS) entry which is preliminary data.</text>
</comment>
<dbReference type="PANTHER" id="PTHR43800:SF1">
    <property type="entry name" value="PEPTIDYL-LYSINE N-ACETYLTRANSFERASE YJAB"/>
    <property type="match status" value="1"/>
</dbReference>
<name>A0A9D9J176_9BACT</name>
<dbReference type="AlphaFoldDB" id="A0A9D9J176"/>
<dbReference type="CDD" id="cd04301">
    <property type="entry name" value="NAT_SF"/>
    <property type="match status" value="1"/>
</dbReference>
<protein>
    <submittedName>
        <fullName evidence="4">GNAT family N-acetyltransferase</fullName>
    </submittedName>
</protein>
<organism evidence="4 5">
    <name type="scientific">Candidatus Merdivivens faecigallinarum</name>
    <dbReference type="NCBI Taxonomy" id="2840871"/>
    <lineage>
        <taxon>Bacteria</taxon>
        <taxon>Pseudomonadati</taxon>
        <taxon>Bacteroidota</taxon>
        <taxon>Bacteroidia</taxon>
        <taxon>Bacteroidales</taxon>
        <taxon>Muribaculaceae</taxon>
        <taxon>Muribaculaceae incertae sedis</taxon>
        <taxon>Candidatus Merdivivens</taxon>
    </lineage>
</organism>
<keyword evidence="1" id="KW-0808">Transferase</keyword>
<proteinExistence type="predicted"/>
<reference evidence="4" key="2">
    <citation type="journal article" date="2021" name="PeerJ">
        <title>Extensive microbial diversity within the chicken gut microbiome revealed by metagenomics and culture.</title>
        <authorList>
            <person name="Gilroy R."/>
            <person name="Ravi A."/>
            <person name="Getino M."/>
            <person name="Pursley I."/>
            <person name="Horton D.L."/>
            <person name="Alikhan N.F."/>
            <person name="Baker D."/>
            <person name="Gharbi K."/>
            <person name="Hall N."/>
            <person name="Watson M."/>
            <person name="Adriaenssens E.M."/>
            <person name="Foster-Nyarko E."/>
            <person name="Jarju S."/>
            <person name="Secka A."/>
            <person name="Antonio M."/>
            <person name="Oren A."/>
            <person name="Chaudhuri R.R."/>
            <person name="La Ragione R."/>
            <person name="Hildebrand F."/>
            <person name="Pallen M.J."/>
        </authorList>
    </citation>
    <scope>NUCLEOTIDE SEQUENCE</scope>
    <source>
        <strain evidence="4">B3-2255</strain>
    </source>
</reference>
<dbReference type="PANTHER" id="PTHR43800">
    <property type="entry name" value="PEPTIDYL-LYSINE N-ACETYLTRANSFERASE YJAB"/>
    <property type="match status" value="1"/>
</dbReference>
<dbReference type="Proteomes" id="UP000823772">
    <property type="component" value="Unassembled WGS sequence"/>
</dbReference>
<evidence type="ECO:0000256" key="2">
    <source>
        <dbReference type="ARBA" id="ARBA00023315"/>
    </source>
</evidence>
<evidence type="ECO:0000256" key="1">
    <source>
        <dbReference type="ARBA" id="ARBA00022679"/>
    </source>
</evidence>
<sequence length="141" mass="15874">MIRKITESDYPCLIDIWESAVSATHDFLDRKDFLYYREHLPGYFECVSLYGFEQDGVLAGFVGVAEGNVEMLFVHDDFRGRGIGKSLLQYAVSGLRACKVDVNEQNTQAVGFYMHLGFSIVGRSETDPDGKPYPILHLGLK</sequence>
<dbReference type="PROSITE" id="PS51186">
    <property type="entry name" value="GNAT"/>
    <property type="match status" value="1"/>
</dbReference>
<dbReference type="InterPro" id="IPR016181">
    <property type="entry name" value="Acyl_CoA_acyltransferase"/>
</dbReference>
<keyword evidence="2" id="KW-0012">Acyltransferase</keyword>
<reference evidence="4" key="1">
    <citation type="submission" date="2020-10" db="EMBL/GenBank/DDBJ databases">
        <authorList>
            <person name="Gilroy R."/>
        </authorList>
    </citation>
    <scope>NUCLEOTIDE SEQUENCE</scope>
    <source>
        <strain evidence="4">B3-2255</strain>
    </source>
</reference>
<dbReference type="EMBL" id="JADILY010000110">
    <property type="protein sequence ID" value="MBO8481956.1"/>
    <property type="molecule type" value="Genomic_DNA"/>
</dbReference>
<evidence type="ECO:0000313" key="4">
    <source>
        <dbReference type="EMBL" id="MBO8481956.1"/>
    </source>
</evidence>
<dbReference type="Gene3D" id="3.40.630.30">
    <property type="match status" value="1"/>
</dbReference>
<accession>A0A9D9J176</accession>
<dbReference type="InterPro" id="IPR000182">
    <property type="entry name" value="GNAT_dom"/>
</dbReference>
<evidence type="ECO:0000313" key="5">
    <source>
        <dbReference type="Proteomes" id="UP000823772"/>
    </source>
</evidence>
<feature type="domain" description="N-acetyltransferase" evidence="3">
    <location>
        <begin position="1"/>
        <end position="141"/>
    </location>
</feature>
<dbReference type="Pfam" id="PF13673">
    <property type="entry name" value="Acetyltransf_10"/>
    <property type="match status" value="1"/>
</dbReference>
<gene>
    <name evidence="4" type="ORF">IAC87_05365</name>
</gene>
<dbReference type="GO" id="GO:0016747">
    <property type="term" value="F:acyltransferase activity, transferring groups other than amino-acyl groups"/>
    <property type="evidence" value="ECO:0007669"/>
    <property type="project" value="InterPro"/>
</dbReference>
<dbReference type="SUPFAM" id="SSF55729">
    <property type="entry name" value="Acyl-CoA N-acyltransferases (Nat)"/>
    <property type="match status" value="1"/>
</dbReference>